<dbReference type="Pfam" id="PF01475">
    <property type="entry name" value="FUR"/>
    <property type="match status" value="1"/>
</dbReference>
<feature type="binding site" evidence="13">
    <location>
        <position position="146"/>
    </location>
    <ligand>
        <name>Zn(2+)</name>
        <dbReference type="ChEBI" id="CHEBI:29105"/>
    </ligand>
</feature>
<evidence type="ECO:0000256" key="13">
    <source>
        <dbReference type="PIRSR" id="PIRSR602481-1"/>
    </source>
</evidence>
<dbReference type="PANTHER" id="PTHR33202:SF2">
    <property type="entry name" value="FERRIC UPTAKE REGULATION PROTEIN"/>
    <property type="match status" value="1"/>
</dbReference>
<dbReference type="EMBL" id="CAADEX010000043">
    <property type="protein sequence ID" value="VFJ53683.1"/>
    <property type="molecule type" value="Genomic_DNA"/>
</dbReference>
<dbReference type="SUPFAM" id="SSF46785">
    <property type="entry name" value="Winged helix' DNA-binding domain"/>
    <property type="match status" value="1"/>
</dbReference>
<evidence type="ECO:0000256" key="15">
    <source>
        <dbReference type="RuleBase" id="RU364037"/>
    </source>
</evidence>
<evidence type="ECO:0000256" key="11">
    <source>
        <dbReference type="ARBA" id="ARBA00023125"/>
    </source>
</evidence>
<sequence>MGFLRKFQSPPGETPLEPNHLKKAGLKTTLPRVRILRLLEANAQRHMTAEEVYKTLLDAGEDIGIGTVYRVLTQFEAAGLINRHHFEGSQSFFELDKGIHHDHLLCVRCGRIEEFIDETIEKRQRLIADRFGFTMTDHSLYIYGVCSACGGGASSGPE</sequence>
<feature type="region of interest" description="Disordered" evidence="16">
    <location>
        <begin position="1"/>
        <end position="20"/>
    </location>
</feature>
<protein>
    <recommendedName>
        <fullName evidence="4 15">Ferric uptake regulation protein</fullName>
    </recommendedName>
</protein>
<feature type="binding site" evidence="13">
    <location>
        <position position="109"/>
    </location>
    <ligand>
        <name>Zn(2+)</name>
        <dbReference type="ChEBI" id="CHEBI:29105"/>
    </ligand>
</feature>
<dbReference type="InterPro" id="IPR036388">
    <property type="entry name" value="WH-like_DNA-bd_sf"/>
</dbReference>
<evidence type="ECO:0000256" key="16">
    <source>
        <dbReference type="SAM" id="MobiDB-lite"/>
    </source>
</evidence>
<evidence type="ECO:0000313" key="17">
    <source>
        <dbReference type="EMBL" id="VFJ53683.1"/>
    </source>
</evidence>
<dbReference type="CDD" id="cd07153">
    <property type="entry name" value="Fur_like"/>
    <property type="match status" value="1"/>
</dbReference>
<evidence type="ECO:0000256" key="9">
    <source>
        <dbReference type="ARBA" id="ARBA00023004"/>
    </source>
</evidence>
<evidence type="ECO:0000256" key="8">
    <source>
        <dbReference type="ARBA" id="ARBA00022833"/>
    </source>
</evidence>
<dbReference type="GO" id="GO:0005829">
    <property type="term" value="C:cytosol"/>
    <property type="evidence" value="ECO:0007669"/>
    <property type="project" value="TreeGrafter"/>
</dbReference>
<dbReference type="InterPro" id="IPR036390">
    <property type="entry name" value="WH_DNA-bd_sf"/>
</dbReference>
<evidence type="ECO:0000256" key="1">
    <source>
        <dbReference type="ARBA" id="ARBA00004496"/>
    </source>
</evidence>
<dbReference type="NCBIfam" id="NF006999">
    <property type="entry name" value="PRK09462.1"/>
    <property type="match status" value="1"/>
</dbReference>
<dbReference type="GO" id="GO:1900705">
    <property type="term" value="P:negative regulation of siderophore biosynthetic process"/>
    <property type="evidence" value="ECO:0007669"/>
    <property type="project" value="TreeGrafter"/>
</dbReference>
<organism evidence="17">
    <name type="scientific">Candidatus Kentrum sp. DK</name>
    <dbReference type="NCBI Taxonomy" id="2126562"/>
    <lineage>
        <taxon>Bacteria</taxon>
        <taxon>Pseudomonadati</taxon>
        <taxon>Pseudomonadota</taxon>
        <taxon>Gammaproteobacteria</taxon>
        <taxon>Candidatus Kentrum</taxon>
    </lineage>
</organism>
<dbReference type="FunFam" id="3.30.1490.190:FF:000001">
    <property type="entry name" value="Ferric uptake regulation protein"/>
    <property type="match status" value="1"/>
</dbReference>
<dbReference type="InterPro" id="IPR043135">
    <property type="entry name" value="Fur_C"/>
</dbReference>
<evidence type="ECO:0000256" key="10">
    <source>
        <dbReference type="ARBA" id="ARBA00023015"/>
    </source>
</evidence>
<evidence type="ECO:0000256" key="5">
    <source>
        <dbReference type="ARBA" id="ARBA00022490"/>
    </source>
</evidence>
<comment type="subunit">
    <text evidence="3 15">Homodimer.</text>
</comment>
<keyword evidence="8 13" id="KW-0862">Zinc</keyword>
<keyword evidence="5 15" id="KW-0963">Cytoplasm</keyword>
<evidence type="ECO:0000256" key="2">
    <source>
        <dbReference type="ARBA" id="ARBA00007957"/>
    </source>
</evidence>
<dbReference type="GO" id="GO:0003700">
    <property type="term" value="F:DNA-binding transcription factor activity"/>
    <property type="evidence" value="ECO:0007669"/>
    <property type="project" value="UniProtKB-UniRule"/>
</dbReference>
<feature type="binding site" evidence="14">
    <location>
        <position position="121"/>
    </location>
    <ligand>
        <name>Fe cation</name>
        <dbReference type="ChEBI" id="CHEBI:24875"/>
    </ligand>
</feature>
<dbReference type="AlphaFoldDB" id="A0A450SJM5"/>
<evidence type="ECO:0000256" key="7">
    <source>
        <dbReference type="ARBA" id="ARBA00022723"/>
    </source>
</evidence>
<dbReference type="PANTHER" id="PTHR33202">
    <property type="entry name" value="ZINC UPTAKE REGULATION PROTEIN"/>
    <property type="match status" value="1"/>
</dbReference>
<dbReference type="GO" id="GO:0008270">
    <property type="term" value="F:zinc ion binding"/>
    <property type="evidence" value="ECO:0007669"/>
    <property type="project" value="TreeGrafter"/>
</dbReference>
<comment type="subcellular location">
    <subcellularLocation>
        <location evidence="1 15">Cytoplasm</location>
    </subcellularLocation>
</comment>
<evidence type="ECO:0000256" key="14">
    <source>
        <dbReference type="PIRSR" id="PIRSR602481-2"/>
    </source>
</evidence>
<accession>A0A450SJM5</accession>
<evidence type="ECO:0000256" key="12">
    <source>
        <dbReference type="ARBA" id="ARBA00023163"/>
    </source>
</evidence>
<comment type="cofactor">
    <cofactor evidence="13">
        <name>Zn(2+)</name>
        <dbReference type="ChEBI" id="CHEBI:29105"/>
    </cofactor>
    <text evidence="13">Binds 1 zinc ion per subunit.</text>
</comment>
<dbReference type="GO" id="GO:0045892">
    <property type="term" value="P:negative regulation of DNA-templated transcription"/>
    <property type="evidence" value="ECO:0007669"/>
    <property type="project" value="TreeGrafter"/>
</dbReference>
<evidence type="ECO:0000256" key="4">
    <source>
        <dbReference type="ARBA" id="ARBA00020910"/>
    </source>
</evidence>
<dbReference type="FunFam" id="1.10.10.10:FF:000007">
    <property type="entry name" value="Ferric uptake regulation protein"/>
    <property type="match status" value="1"/>
</dbReference>
<dbReference type="Gene3D" id="3.30.1490.190">
    <property type="match status" value="1"/>
</dbReference>
<dbReference type="Gene3D" id="1.10.10.10">
    <property type="entry name" value="Winged helix-like DNA-binding domain superfamily/Winged helix DNA-binding domain"/>
    <property type="match status" value="1"/>
</dbReference>
<keyword evidence="10 15" id="KW-0805">Transcription regulation</keyword>
<feature type="binding site" evidence="13">
    <location>
        <position position="106"/>
    </location>
    <ligand>
        <name>Zn(2+)</name>
        <dbReference type="ChEBI" id="CHEBI:29105"/>
    </ligand>
</feature>
<feature type="binding site" evidence="13">
    <location>
        <position position="149"/>
    </location>
    <ligand>
        <name>Zn(2+)</name>
        <dbReference type="ChEBI" id="CHEBI:29105"/>
    </ligand>
</feature>
<reference evidence="17" key="1">
    <citation type="submission" date="2019-02" db="EMBL/GenBank/DDBJ databases">
        <authorList>
            <person name="Gruber-Vodicka R. H."/>
            <person name="Seah K. B. B."/>
        </authorList>
    </citation>
    <scope>NUCLEOTIDE SEQUENCE</scope>
    <source>
        <strain evidence="17">BECK_DK47</strain>
    </source>
</reference>
<keyword evidence="11 15" id="KW-0238">DNA-binding</keyword>
<comment type="similarity">
    <text evidence="2 15">Belongs to the Fur family.</text>
</comment>
<evidence type="ECO:0000256" key="6">
    <source>
        <dbReference type="ARBA" id="ARBA00022491"/>
    </source>
</evidence>
<comment type="cofactor">
    <cofactor evidence="14">
        <name>Mn(2+)</name>
        <dbReference type="ChEBI" id="CHEBI:29035"/>
    </cofactor>
    <cofactor evidence="14">
        <name>Fe(2+)</name>
        <dbReference type="ChEBI" id="CHEBI:29033"/>
    </cofactor>
    <text evidence="14">Binds 1 Mn(2+) or Fe(2+) ion per subunit.</text>
</comment>
<keyword evidence="9 14" id="KW-0408">Iron</keyword>
<proteinExistence type="inferred from homology"/>
<keyword evidence="7 13" id="KW-0479">Metal-binding</keyword>
<feature type="binding site" evidence="14">
    <location>
        <position position="100"/>
    </location>
    <ligand>
        <name>Fe cation</name>
        <dbReference type="ChEBI" id="CHEBI:24875"/>
    </ligand>
</feature>
<name>A0A450SJM5_9GAMM</name>
<dbReference type="InterPro" id="IPR002481">
    <property type="entry name" value="FUR"/>
</dbReference>
<evidence type="ECO:0000256" key="3">
    <source>
        <dbReference type="ARBA" id="ARBA00011738"/>
    </source>
</evidence>
<keyword evidence="12 15" id="KW-0804">Transcription</keyword>
<keyword evidence="6 15" id="KW-0678">Repressor</keyword>
<feature type="binding site" evidence="14">
    <location>
        <position position="102"/>
    </location>
    <ligand>
        <name>Fe cation</name>
        <dbReference type="ChEBI" id="CHEBI:24875"/>
    </ligand>
</feature>
<feature type="binding site" evidence="14">
    <location>
        <position position="138"/>
    </location>
    <ligand>
        <name>Fe cation</name>
        <dbReference type="ChEBI" id="CHEBI:24875"/>
    </ligand>
</feature>
<dbReference type="GO" id="GO:0000976">
    <property type="term" value="F:transcription cis-regulatory region binding"/>
    <property type="evidence" value="ECO:0007669"/>
    <property type="project" value="TreeGrafter"/>
</dbReference>
<gene>
    <name evidence="15" type="primary">fur</name>
    <name evidence="17" type="ORF">BECKDK2373B_GA0170837_104321</name>
</gene>